<reference evidence="2 7" key="1">
    <citation type="submission" date="2016-02" db="EMBL/GenBank/DDBJ databases">
        <authorList>
            <consortium name="Pathogen Informatics"/>
        </authorList>
    </citation>
    <scope>NUCLEOTIDE SEQUENCE [LARGE SCALE GENOMIC DNA]</scope>
    <source>
        <strain evidence="2 7">K173</strain>
        <strain evidence="3 11">NK65 ny</strain>
        <strain evidence="4 10">NK65e</strain>
        <strain evidence="6 8">SP11 Antwerpcl1</strain>
        <strain evidence="5 9">SP11 RLL</strain>
    </source>
</reference>
<dbReference type="Proteomes" id="UP000516480">
    <property type="component" value="Chromosome 12"/>
</dbReference>
<dbReference type="Proteomes" id="UP000219860">
    <property type="component" value="Chromosome 12"/>
</dbReference>
<dbReference type="Proteomes" id="UP000069549">
    <property type="component" value="Chromosome 12"/>
</dbReference>
<dbReference type="Proteomes" id="UP000219974">
    <property type="component" value="Chromosome 12"/>
</dbReference>
<evidence type="ECO:0000313" key="3">
    <source>
        <dbReference type="EMBL" id="SCM25700.1"/>
    </source>
</evidence>
<evidence type="ECO:0000313" key="4">
    <source>
        <dbReference type="EMBL" id="SCN27458.1"/>
    </source>
</evidence>
<dbReference type="EMBL" id="LT608276">
    <property type="protein sequence ID" value="SCO62164.1"/>
    <property type="molecule type" value="Genomic_DNA"/>
</dbReference>
<dbReference type="OMA" id="YWKYDKV"/>
<evidence type="ECO:0000313" key="10">
    <source>
        <dbReference type="Proteomes" id="UP000220214"/>
    </source>
</evidence>
<evidence type="ECO:0000313" key="5">
    <source>
        <dbReference type="EMBL" id="SCO62164.1"/>
    </source>
</evidence>
<evidence type="ECO:0000313" key="7">
    <source>
        <dbReference type="Proteomes" id="UP000069549"/>
    </source>
</evidence>
<dbReference type="EMBL" id="LT608148">
    <property type="protein sequence ID" value="SCM25700.1"/>
    <property type="molecule type" value="Genomic_DNA"/>
</dbReference>
<evidence type="ECO:0000313" key="9">
    <source>
        <dbReference type="Proteomes" id="UP000219974"/>
    </source>
</evidence>
<evidence type="ECO:0000313" key="8">
    <source>
        <dbReference type="Proteomes" id="UP000219860"/>
    </source>
</evidence>
<dbReference type="VEuPathDB" id="PlasmoDB:PBANKA_1241600"/>
<dbReference type="AlphaFoldDB" id="A0A0Y9YUI3"/>
<proteinExistence type="predicted"/>
<accession>A0A0Y9YUI3</accession>
<dbReference type="OrthoDB" id="386616at2759"/>
<sequence>MKFKKYCPFEYPKERDINGIDDILESKDNLRKLKNKVLNNLNLDNIYYDYNNKIKHKESLLNNNDNPNNNKKWYLYFQPLNNISIEQYWKYDKVTIKDILSSNINTNNSNDIHDQLKKNKKYLKYISKYILKGNPHESLIKNTFKYSENYINNSDKYAASSINNNMTPSLLSLNTKAIKNSQNLLNWKLKYSNKFSKSYDHSNIEDADRASIILGSTSLSITKKNIDDENNSKTGNSDVISTQSKMK</sequence>
<organism evidence="2 7">
    <name type="scientific">Plasmodium berghei</name>
    <dbReference type="NCBI Taxonomy" id="5821"/>
    <lineage>
        <taxon>Eukaryota</taxon>
        <taxon>Sar</taxon>
        <taxon>Alveolata</taxon>
        <taxon>Apicomplexa</taxon>
        <taxon>Aconoidasida</taxon>
        <taxon>Haemosporida</taxon>
        <taxon>Plasmodiidae</taxon>
        <taxon>Plasmodium</taxon>
        <taxon>Plasmodium (Vinckeia)</taxon>
    </lineage>
</organism>
<dbReference type="EMBL" id="LT160032">
    <property type="protein sequence ID" value="CXI83340.1"/>
    <property type="molecule type" value="Genomic_DNA"/>
</dbReference>
<protein>
    <submittedName>
        <fullName evidence="2">Uncharacterized protein</fullName>
    </submittedName>
</protein>
<evidence type="ECO:0000313" key="11">
    <source>
        <dbReference type="Proteomes" id="UP000516480"/>
    </source>
</evidence>
<feature type="compositionally biased region" description="Polar residues" evidence="1">
    <location>
        <begin position="232"/>
        <end position="247"/>
    </location>
</feature>
<dbReference type="EMBL" id="LT608260">
    <property type="protein sequence ID" value="SCO63885.1"/>
    <property type="molecule type" value="Genomic_DNA"/>
</dbReference>
<feature type="region of interest" description="Disordered" evidence="1">
    <location>
        <begin position="225"/>
        <end position="247"/>
    </location>
</feature>
<dbReference type="Proteomes" id="UP000220214">
    <property type="component" value="Chromosome 12"/>
</dbReference>
<evidence type="ECO:0000313" key="6">
    <source>
        <dbReference type="EMBL" id="SCO63885.1"/>
    </source>
</evidence>
<dbReference type="EMBL" id="LT614638">
    <property type="protein sequence ID" value="SCN27458.1"/>
    <property type="molecule type" value="Genomic_DNA"/>
</dbReference>
<evidence type="ECO:0000313" key="2">
    <source>
        <dbReference type="EMBL" id="CXI83340.1"/>
    </source>
</evidence>
<evidence type="ECO:0000256" key="1">
    <source>
        <dbReference type="SAM" id="MobiDB-lite"/>
    </source>
</evidence>
<gene>
    <name evidence="2" type="ORF">PBK173_000354400</name>
    <name evidence="4" type="ORF">PBNK65E_000345100</name>
    <name evidence="3" type="ORF">PBNK65NY_000344800</name>
    <name evidence="6" type="ORF">PBSP11A_000345300</name>
    <name evidence="5" type="ORF">PBSP11RLL_000345100</name>
</gene>
<name>A0A0Y9YUI3_PLABE</name>